<evidence type="ECO:0000313" key="3">
    <source>
        <dbReference type="EMBL" id="KAK3266083.1"/>
    </source>
</evidence>
<keyword evidence="2" id="KW-0812">Transmembrane</keyword>
<dbReference type="EMBL" id="LGRX02013450">
    <property type="protein sequence ID" value="KAK3266083.1"/>
    <property type="molecule type" value="Genomic_DNA"/>
</dbReference>
<feature type="transmembrane region" description="Helical" evidence="2">
    <location>
        <begin position="6"/>
        <end position="26"/>
    </location>
</feature>
<accession>A0AAE0FUJ2</accession>
<evidence type="ECO:0000313" key="4">
    <source>
        <dbReference type="Proteomes" id="UP001190700"/>
    </source>
</evidence>
<name>A0AAE0FUJ2_9CHLO</name>
<sequence length="113" mass="12799">MVLVLVMVLVLALVLVPVLVVLVVNIRSYTQPLTGRHLPGLEILTRGPRVHKPQYTRQVVSINRTNSKFIKKYPLSCAAVKSARSDAAVNKNNKRQRVEMHPWHKGRAKDKEL</sequence>
<protein>
    <submittedName>
        <fullName evidence="3">Uncharacterized protein</fullName>
    </submittedName>
</protein>
<dbReference type="Proteomes" id="UP001190700">
    <property type="component" value="Unassembled WGS sequence"/>
</dbReference>
<keyword evidence="2" id="KW-0472">Membrane</keyword>
<organism evidence="3 4">
    <name type="scientific">Cymbomonas tetramitiformis</name>
    <dbReference type="NCBI Taxonomy" id="36881"/>
    <lineage>
        <taxon>Eukaryota</taxon>
        <taxon>Viridiplantae</taxon>
        <taxon>Chlorophyta</taxon>
        <taxon>Pyramimonadophyceae</taxon>
        <taxon>Pyramimonadales</taxon>
        <taxon>Pyramimonadaceae</taxon>
        <taxon>Cymbomonas</taxon>
    </lineage>
</organism>
<keyword evidence="4" id="KW-1185">Reference proteome</keyword>
<dbReference type="AlphaFoldDB" id="A0AAE0FUJ2"/>
<feature type="compositionally biased region" description="Basic residues" evidence="1">
    <location>
        <begin position="103"/>
        <end position="113"/>
    </location>
</feature>
<keyword evidence="2" id="KW-1133">Transmembrane helix</keyword>
<proteinExistence type="predicted"/>
<comment type="caution">
    <text evidence="3">The sequence shown here is derived from an EMBL/GenBank/DDBJ whole genome shotgun (WGS) entry which is preliminary data.</text>
</comment>
<feature type="region of interest" description="Disordered" evidence="1">
    <location>
        <begin position="84"/>
        <end position="113"/>
    </location>
</feature>
<gene>
    <name evidence="3" type="ORF">CYMTET_25267</name>
</gene>
<evidence type="ECO:0000256" key="2">
    <source>
        <dbReference type="SAM" id="Phobius"/>
    </source>
</evidence>
<evidence type="ECO:0000256" key="1">
    <source>
        <dbReference type="SAM" id="MobiDB-lite"/>
    </source>
</evidence>
<reference evidence="3 4" key="1">
    <citation type="journal article" date="2015" name="Genome Biol. Evol.">
        <title>Comparative Genomics of a Bacterivorous Green Alga Reveals Evolutionary Causalities and Consequences of Phago-Mixotrophic Mode of Nutrition.</title>
        <authorList>
            <person name="Burns J.A."/>
            <person name="Paasch A."/>
            <person name="Narechania A."/>
            <person name="Kim E."/>
        </authorList>
    </citation>
    <scope>NUCLEOTIDE SEQUENCE [LARGE SCALE GENOMIC DNA]</scope>
    <source>
        <strain evidence="3 4">PLY_AMNH</strain>
    </source>
</reference>